<sequence length="41" mass="4725">MLRAIPEEKCFGALGLFFQARSIARKARFLREPMGMEEEHG</sequence>
<name>A0A0W8FET9_9ZZZZ</name>
<reference evidence="1" key="1">
    <citation type="journal article" date="2015" name="Proc. Natl. Acad. Sci. U.S.A.">
        <title>Networks of energetic and metabolic interactions define dynamics in microbial communities.</title>
        <authorList>
            <person name="Embree M."/>
            <person name="Liu J.K."/>
            <person name="Al-Bassam M.M."/>
            <person name="Zengler K."/>
        </authorList>
    </citation>
    <scope>NUCLEOTIDE SEQUENCE</scope>
</reference>
<protein>
    <submittedName>
        <fullName evidence="1">Uncharacterized protein</fullName>
    </submittedName>
</protein>
<accession>A0A0W8FET9</accession>
<evidence type="ECO:0000313" key="1">
    <source>
        <dbReference type="EMBL" id="KUG19408.1"/>
    </source>
</evidence>
<organism evidence="1">
    <name type="scientific">hydrocarbon metagenome</name>
    <dbReference type="NCBI Taxonomy" id="938273"/>
    <lineage>
        <taxon>unclassified sequences</taxon>
        <taxon>metagenomes</taxon>
        <taxon>ecological metagenomes</taxon>
    </lineage>
</organism>
<gene>
    <name evidence="1" type="ORF">ASZ90_010869</name>
</gene>
<dbReference type="AlphaFoldDB" id="A0A0W8FET9"/>
<comment type="caution">
    <text evidence="1">The sequence shown here is derived from an EMBL/GenBank/DDBJ whole genome shotgun (WGS) entry which is preliminary data.</text>
</comment>
<dbReference type="EMBL" id="LNQE01001294">
    <property type="protein sequence ID" value="KUG19408.1"/>
    <property type="molecule type" value="Genomic_DNA"/>
</dbReference>
<proteinExistence type="predicted"/>